<accession>A0A917LJX0</accession>
<dbReference type="GO" id="GO:0006400">
    <property type="term" value="P:tRNA modification"/>
    <property type="evidence" value="ECO:0007669"/>
    <property type="project" value="UniProtKB-UniRule"/>
</dbReference>
<dbReference type="SUPFAM" id="SSF56037">
    <property type="entry name" value="PheT/TilS domain"/>
    <property type="match status" value="1"/>
</dbReference>
<dbReference type="HAMAP" id="MF_01161">
    <property type="entry name" value="tRNA_Ile_lys_synt"/>
    <property type="match status" value="1"/>
</dbReference>
<gene>
    <name evidence="8" type="primary">tilS</name>
    <name evidence="10" type="ORF">GCM10007425_29790</name>
</gene>
<evidence type="ECO:0000256" key="5">
    <source>
        <dbReference type="ARBA" id="ARBA00022741"/>
    </source>
</evidence>
<comment type="catalytic activity">
    <reaction evidence="7 8">
        <text>cytidine(34) in tRNA(Ile2) + L-lysine + ATP = lysidine(34) in tRNA(Ile2) + AMP + diphosphate + H(+)</text>
        <dbReference type="Rhea" id="RHEA:43744"/>
        <dbReference type="Rhea" id="RHEA-COMP:10625"/>
        <dbReference type="Rhea" id="RHEA-COMP:10670"/>
        <dbReference type="ChEBI" id="CHEBI:15378"/>
        <dbReference type="ChEBI" id="CHEBI:30616"/>
        <dbReference type="ChEBI" id="CHEBI:32551"/>
        <dbReference type="ChEBI" id="CHEBI:33019"/>
        <dbReference type="ChEBI" id="CHEBI:82748"/>
        <dbReference type="ChEBI" id="CHEBI:83665"/>
        <dbReference type="ChEBI" id="CHEBI:456215"/>
        <dbReference type="EC" id="6.3.4.19"/>
    </reaction>
</comment>
<dbReference type="PANTHER" id="PTHR43033:SF1">
    <property type="entry name" value="TRNA(ILE)-LYSIDINE SYNTHASE-RELATED"/>
    <property type="match status" value="1"/>
</dbReference>
<dbReference type="CDD" id="cd01992">
    <property type="entry name" value="TilS_N"/>
    <property type="match status" value="1"/>
</dbReference>
<dbReference type="EMBL" id="BMJT01000014">
    <property type="protein sequence ID" value="GGG33143.1"/>
    <property type="molecule type" value="Genomic_DNA"/>
</dbReference>
<dbReference type="NCBIfam" id="TIGR02433">
    <property type="entry name" value="lysidine_TilS_C"/>
    <property type="match status" value="1"/>
</dbReference>
<evidence type="ECO:0000256" key="4">
    <source>
        <dbReference type="ARBA" id="ARBA00022694"/>
    </source>
</evidence>
<dbReference type="GO" id="GO:0032267">
    <property type="term" value="F:tRNA(Ile)-lysidine synthase activity"/>
    <property type="evidence" value="ECO:0007669"/>
    <property type="project" value="UniProtKB-EC"/>
</dbReference>
<dbReference type="InterPro" id="IPR012796">
    <property type="entry name" value="Lysidine-tRNA-synth_C"/>
</dbReference>
<dbReference type="NCBIfam" id="TIGR02432">
    <property type="entry name" value="lysidine_TilS_N"/>
    <property type="match status" value="1"/>
</dbReference>
<keyword evidence="11" id="KW-1185">Reference proteome</keyword>
<dbReference type="SUPFAM" id="SSF52402">
    <property type="entry name" value="Adenine nucleotide alpha hydrolases-like"/>
    <property type="match status" value="1"/>
</dbReference>
<dbReference type="RefSeq" id="WP_188615866.1">
    <property type="nucleotide sequence ID" value="NZ_BMJT01000014.1"/>
</dbReference>
<evidence type="ECO:0000313" key="11">
    <source>
        <dbReference type="Proteomes" id="UP000616608"/>
    </source>
</evidence>
<comment type="caution">
    <text evidence="10">The sequence shown here is derived from an EMBL/GenBank/DDBJ whole genome shotgun (WGS) entry which is preliminary data.</text>
</comment>
<evidence type="ECO:0000256" key="8">
    <source>
        <dbReference type="HAMAP-Rule" id="MF_01161"/>
    </source>
</evidence>
<evidence type="ECO:0000256" key="7">
    <source>
        <dbReference type="ARBA" id="ARBA00048539"/>
    </source>
</evidence>
<dbReference type="InterPro" id="IPR012094">
    <property type="entry name" value="tRNA_Ile_lys_synt"/>
</dbReference>
<dbReference type="SMART" id="SM00977">
    <property type="entry name" value="TilS_C"/>
    <property type="match status" value="1"/>
</dbReference>
<sequence length="455" mass="52303">MIEKILQYIEKFELINSDDHILIAVSGGADSMALLHMLSPYPITVAHVNHMLRGSASDADEELVANYCSEHQIPFYSKKIPIQQIVEQEQGNVQAICRRERYAFLKEVYGQIGATKLATAHHADDQLESIMMALIHDATPTSMQGIQPIRTLDNMSVIRPLLALTKQEIYHYMLQHHIVYREDKSNEANYYLRNRVRHQLIPFMQQENPAIAENILYWTTLLREDQQYLDQQASELFPAIITQLEDECYKIDIVAFKNEPLALQRRIVLILLTYIYSPQNVAYRQTSLQALLTLCQHEEGSEVLHLPSGWQAKRSYHAVHIMRGIKVQQQKTQILQVNEWLDCQHGIALYVTDKQSIPNDTVARYYFNSKQLQLPFTVRARQDGDRIQLKGMASPKRLSRLFIDEKIPIYDRDSIPLIIANGEVVAVCGVRMGGYFSTVPRAEDDMVLLVKAVSR</sequence>
<dbReference type="InterPro" id="IPR011063">
    <property type="entry name" value="TilS/TtcA_N"/>
</dbReference>
<evidence type="ECO:0000256" key="1">
    <source>
        <dbReference type="ARBA" id="ARBA00004496"/>
    </source>
</evidence>
<dbReference type="InterPro" id="IPR012795">
    <property type="entry name" value="tRNA_Ile_lys_synt_N"/>
</dbReference>
<reference evidence="10" key="1">
    <citation type="journal article" date="2014" name="Int. J. Syst. Evol. Microbiol.">
        <title>Complete genome sequence of Corynebacterium casei LMG S-19264T (=DSM 44701T), isolated from a smear-ripened cheese.</title>
        <authorList>
            <consortium name="US DOE Joint Genome Institute (JGI-PGF)"/>
            <person name="Walter F."/>
            <person name="Albersmeier A."/>
            <person name="Kalinowski J."/>
            <person name="Ruckert C."/>
        </authorList>
    </citation>
    <scope>NUCLEOTIDE SEQUENCE</scope>
    <source>
        <strain evidence="10">CGMCC 1.15760</strain>
    </source>
</reference>
<keyword evidence="2 8" id="KW-0963">Cytoplasm</keyword>
<comment type="domain">
    <text evidence="8">The N-terminal region contains the highly conserved SGGXDS motif, predicted to be a P-loop motif involved in ATP binding.</text>
</comment>
<dbReference type="SUPFAM" id="SSF82829">
    <property type="entry name" value="MesJ substrate recognition domain-like"/>
    <property type="match status" value="1"/>
</dbReference>
<keyword evidence="5 8" id="KW-0547">Nucleotide-binding</keyword>
<proteinExistence type="inferred from homology"/>
<dbReference type="Proteomes" id="UP000616608">
    <property type="component" value="Unassembled WGS sequence"/>
</dbReference>
<name>A0A917LJX0_9BACI</name>
<dbReference type="PANTHER" id="PTHR43033">
    <property type="entry name" value="TRNA(ILE)-LYSIDINE SYNTHASE-RELATED"/>
    <property type="match status" value="1"/>
</dbReference>
<dbReference type="Pfam" id="PF11734">
    <property type="entry name" value="TilS_C"/>
    <property type="match status" value="1"/>
</dbReference>
<evidence type="ECO:0000259" key="9">
    <source>
        <dbReference type="SMART" id="SM00977"/>
    </source>
</evidence>
<dbReference type="InterPro" id="IPR014729">
    <property type="entry name" value="Rossmann-like_a/b/a_fold"/>
</dbReference>
<organism evidence="10 11">
    <name type="scientific">Lysinibacillus alkalisoli</name>
    <dbReference type="NCBI Taxonomy" id="1911548"/>
    <lineage>
        <taxon>Bacteria</taxon>
        <taxon>Bacillati</taxon>
        <taxon>Bacillota</taxon>
        <taxon>Bacilli</taxon>
        <taxon>Bacillales</taxon>
        <taxon>Bacillaceae</taxon>
        <taxon>Lysinibacillus</taxon>
    </lineage>
</organism>
<dbReference type="Gene3D" id="3.30.465.60">
    <property type="match status" value="1"/>
</dbReference>
<dbReference type="AlphaFoldDB" id="A0A917LJX0"/>
<dbReference type="GO" id="GO:0005524">
    <property type="term" value="F:ATP binding"/>
    <property type="evidence" value="ECO:0007669"/>
    <property type="project" value="UniProtKB-UniRule"/>
</dbReference>
<keyword evidence="4 8" id="KW-0819">tRNA processing</keyword>
<evidence type="ECO:0000256" key="2">
    <source>
        <dbReference type="ARBA" id="ARBA00022490"/>
    </source>
</evidence>
<dbReference type="EC" id="6.3.4.19" evidence="8"/>
<dbReference type="GO" id="GO:0005737">
    <property type="term" value="C:cytoplasm"/>
    <property type="evidence" value="ECO:0007669"/>
    <property type="project" value="UniProtKB-SubCell"/>
</dbReference>
<keyword evidence="6 8" id="KW-0067">ATP-binding</keyword>
<evidence type="ECO:0000256" key="6">
    <source>
        <dbReference type="ARBA" id="ARBA00022840"/>
    </source>
</evidence>
<feature type="domain" description="Lysidine-tRNA(Ile) synthetase C-terminal" evidence="9">
    <location>
        <begin position="376"/>
        <end position="449"/>
    </location>
</feature>
<reference evidence="10" key="2">
    <citation type="submission" date="2020-09" db="EMBL/GenBank/DDBJ databases">
        <authorList>
            <person name="Sun Q."/>
            <person name="Zhou Y."/>
        </authorList>
    </citation>
    <scope>NUCLEOTIDE SEQUENCE</scope>
    <source>
        <strain evidence="10">CGMCC 1.15760</strain>
    </source>
</reference>
<feature type="binding site" evidence="8">
    <location>
        <begin position="26"/>
        <end position="31"/>
    </location>
    <ligand>
        <name>ATP</name>
        <dbReference type="ChEBI" id="CHEBI:30616"/>
    </ligand>
</feature>
<evidence type="ECO:0000313" key="10">
    <source>
        <dbReference type="EMBL" id="GGG33143.1"/>
    </source>
</evidence>
<comment type="similarity">
    <text evidence="8">Belongs to the tRNA(Ile)-lysidine synthase family.</text>
</comment>
<evidence type="ECO:0000256" key="3">
    <source>
        <dbReference type="ARBA" id="ARBA00022598"/>
    </source>
</evidence>
<protein>
    <recommendedName>
        <fullName evidence="8">tRNA(Ile)-lysidine synthase</fullName>
        <ecNumber evidence="8">6.3.4.19</ecNumber>
    </recommendedName>
    <alternativeName>
        <fullName evidence="8">tRNA(Ile)-2-lysyl-cytidine synthase</fullName>
    </alternativeName>
    <alternativeName>
        <fullName evidence="8">tRNA(Ile)-lysidine synthetase</fullName>
    </alternativeName>
</protein>
<keyword evidence="3 8" id="KW-0436">Ligase</keyword>
<comment type="function">
    <text evidence="8">Ligates lysine onto the cytidine present at position 34 of the AUA codon-specific tRNA(Ile) that contains the anticodon CAU, in an ATP-dependent manner. Cytidine is converted to lysidine, thus changing the amino acid specificity of the tRNA from methionine to isoleucine.</text>
</comment>
<dbReference type="Gene3D" id="3.40.50.620">
    <property type="entry name" value="HUPs"/>
    <property type="match status" value="1"/>
</dbReference>
<comment type="subcellular location">
    <subcellularLocation>
        <location evidence="1 8">Cytoplasm</location>
    </subcellularLocation>
</comment>
<dbReference type="Pfam" id="PF01171">
    <property type="entry name" value="ATP_bind_3"/>
    <property type="match status" value="1"/>
</dbReference>